<dbReference type="Pfam" id="PF00230">
    <property type="entry name" value="MIP"/>
    <property type="match status" value="1"/>
</dbReference>
<evidence type="ECO:0000256" key="3">
    <source>
        <dbReference type="ARBA" id="ARBA00022692"/>
    </source>
</evidence>
<feature type="transmembrane region" description="Helical" evidence="8">
    <location>
        <begin position="53"/>
        <end position="71"/>
    </location>
</feature>
<organism evidence="9 10">
    <name type="scientific">Chlorella ohadii</name>
    <dbReference type="NCBI Taxonomy" id="2649997"/>
    <lineage>
        <taxon>Eukaryota</taxon>
        <taxon>Viridiplantae</taxon>
        <taxon>Chlorophyta</taxon>
        <taxon>core chlorophytes</taxon>
        <taxon>Trebouxiophyceae</taxon>
        <taxon>Chlorellales</taxon>
        <taxon>Chlorellaceae</taxon>
        <taxon>Chlorella clade</taxon>
        <taxon>Chlorella</taxon>
    </lineage>
</organism>
<dbReference type="GO" id="GO:0015250">
    <property type="term" value="F:water channel activity"/>
    <property type="evidence" value="ECO:0007669"/>
    <property type="project" value="InterPro"/>
</dbReference>
<evidence type="ECO:0000256" key="1">
    <source>
        <dbReference type="ARBA" id="ARBA00004141"/>
    </source>
</evidence>
<dbReference type="GO" id="GO:0016020">
    <property type="term" value="C:membrane"/>
    <property type="evidence" value="ECO:0007669"/>
    <property type="project" value="UniProtKB-SubCell"/>
</dbReference>
<evidence type="ECO:0000256" key="5">
    <source>
        <dbReference type="ARBA" id="ARBA00022989"/>
    </source>
</evidence>
<sequence>MATPRKRGRKPAERTVAQKAVADATAALIFLYCFSAVNQLATWVAPYTGLSQAGTSMAIVLALLVAMGPVCERLGGGQPALYNPANNGFVWATGSGTAWEHIVRSVAQSLGALGGVLLARALLPPSWTKHLSGFAVGVRPGYGLLDGAACEFALGLLITFIVLVCNELQNSTLKLWIPLLATVVAVKAGEHVSGPSLNSAFTFAFAYLYPAQSMAEHVFVYWLAPVAAGIFGGWCFLGYQQWRRQRQQPQRRAKAD</sequence>
<evidence type="ECO:0000313" key="9">
    <source>
        <dbReference type="EMBL" id="KAI7844729.1"/>
    </source>
</evidence>
<keyword evidence="6 8" id="KW-0472">Membrane</keyword>
<keyword evidence="4" id="KW-0677">Repeat</keyword>
<dbReference type="EMBL" id="JADXDR010000025">
    <property type="protein sequence ID" value="KAI7844729.1"/>
    <property type="molecule type" value="Genomic_DNA"/>
</dbReference>
<keyword evidence="2" id="KW-0813">Transport</keyword>
<dbReference type="InterPro" id="IPR000425">
    <property type="entry name" value="MIP"/>
</dbReference>
<feature type="transmembrane region" description="Helical" evidence="8">
    <location>
        <begin position="219"/>
        <end position="239"/>
    </location>
</feature>
<comment type="caution">
    <text evidence="9">The sequence shown here is derived from an EMBL/GenBank/DDBJ whole genome shotgun (WGS) entry which is preliminary data.</text>
</comment>
<dbReference type="InterPro" id="IPR023271">
    <property type="entry name" value="Aquaporin-like"/>
</dbReference>
<evidence type="ECO:0000256" key="4">
    <source>
        <dbReference type="ARBA" id="ARBA00022737"/>
    </source>
</evidence>
<protein>
    <submittedName>
        <fullName evidence="9">Uncharacterized protein</fullName>
    </submittedName>
</protein>
<dbReference type="InterPro" id="IPR044222">
    <property type="entry name" value="SIP1-1/2-like"/>
</dbReference>
<evidence type="ECO:0000313" key="10">
    <source>
        <dbReference type="Proteomes" id="UP001205105"/>
    </source>
</evidence>
<comment type="subcellular location">
    <subcellularLocation>
        <location evidence="1">Membrane</location>
        <topology evidence="1">Multi-pass membrane protein</topology>
    </subcellularLocation>
</comment>
<evidence type="ECO:0000256" key="7">
    <source>
        <dbReference type="ARBA" id="ARBA00024030"/>
    </source>
</evidence>
<proteinExistence type="inferred from homology"/>
<accession>A0AAD5H585</accession>
<reference evidence="9" key="1">
    <citation type="submission" date="2020-11" db="EMBL/GenBank/DDBJ databases">
        <title>Chlorella ohadii genome sequencing and assembly.</title>
        <authorList>
            <person name="Murik O."/>
            <person name="Treves H."/>
            <person name="Kedem I."/>
            <person name="Shotland Y."/>
            <person name="Kaplan A."/>
        </authorList>
    </citation>
    <scope>NUCLEOTIDE SEQUENCE</scope>
    <source>
        <strain evidence="9">1</strain>
    </source>
</reference>
<feature type="transmembrane region" description="Helical" evidence="8">
    <location>
        <begin position="20"/>
        <end position="41"/>
    </location>
</feature>
<evidence type="ECO:0000256" key="2">
    <source>
        <dbReference type="ARBA" id="ARBA00022448"/>
    </source>
</evidence>
<dbReference type="AlphaFoldDB" id="A0AAD5H585"/>
<evidence type="ECO:0000256" key="8">
    <source>
        <dbReference type="SAM" id="Phobius"/>
    </source>
</evidence>
<gene>
    <name evidence="9" type="ORF">COHA_001816</name>
</gene>
<comment type="similarity">
    <text evidence="7">Belongs to the MIP/aquaporin (TC 1.A.8) family. SIP (TC 1.A.8.10) subfamily.</text>
</comment>
<dbReference type="PANTHER" id="PTHR46739">
    <property type="entry name" value="AQUAPORIN SIP1-1"/>
    <property type="match status" value="1"/>
</dbReference>
<keyword evidence="3 8" id="KW-0812">Transmembrane</keyword>
<dbReference type="SUPFAM" id="SSF81338">
    <property type="entry name" value="Aquaporin-like"/>
    <property type="match status" value="1"/>
</dbReference>
<keyword evidence="5 8" id="KW-1133">Transmembrane helix</keyword>
<dbReference type="Gene3D" id="1.20.1080.10">
    <property type="entry name" value="Glycerol uptake facilitator protein"/>
    <property type="match status" value="1"/>
</dbReference>
<feature type="transmembrane region" description="Helical" evidence="8">
    <location>
        <begin position="143"/>
        <end position="165"/>
    </location>
</feature>
<dbReference type="Proteomes" id="UP001205105">
    <property type="component" value="Unassembled WGS sequence"/>
</dbReference>
<keyword evidence="10" id="KW-1185">Reference proteome</keyword>
<dbReference type="PANTHER" id="PTHR46739:SF3">
    <property type="entry name" value="AQUAPORIN SIP1-1"/>
    <property type="match status" value="1"/>
</dbReference>
<name>A0AAD5H585_9CHLO</name>
<evidence type="ECO:0000256" key="6">
    <source>
        <dbReference type="ARBA" id="ARBA00023136"/>
    </source>
</evidence>